<evidence type="ECO:0000313" key="2">
    <source>
        <dbReference type="EMBL" id="KUI58357.1"/>
    </source>
</evidence>
<gene>
    <name evidence="2" type="ORF">VP1G_05661</name>
</gene>
<keyword evidence="1" id="KW-0812">Transmembrane</keyword>
<name>A0A194V362_CYTMA</name>
<dbReference type="STRING" id="694573.A0A194V362"/>
<dbReference type="OrthoDB" id="526941at2759"/>
<evidence type="ECO:0000313" key="3">
    <source>
        <dbReference type="Proteomes" id="UP000078576"/>
    </source>
</evidence>
<keyword evidence="3" id="KW-1185">Reference proteome</keyword>
<protein>
    <submittedName>
        <fullName evidence="2">Uncharacterized protein</fullName>
    </submittedName>
</protein>
<sequence length="325" mass="36834">MLLLPSGFAGRFLLFGIAISSCIWLLWTAREWDFPLQYNPATKNDAVQQHRPLVLYVYAESKPARENLEYFLAKGIHGAADFIFVFNGATDAKDMVPTSHENIRVIERENTCFDLGSIGEVLRKDDLWKRYKRFITMNASIRGPFLPIYDSSACWSDIFLGRLTDRVKMVGTTVNCQPAPHLQSMLWATDEVGMSILLDPALAHSVPADDHWGTKDTPVGLSFCHETMDQAVHTEIGSTRLILSQGYKVDALMTAYASSKSPQDYCEHGQFEDILYDKKYYGSNLHPYETVFIKSNRNIDPALLAKMTEWHLSRNTSSWDSCNTI</sequence>
<feature type="transmembrane region" description="Helical" evidence="1">
    <location>
        <begin position="12"/>
        <end position="29"/>
    </location>
</feature>
<dbReference type="AlphaFoldDB" id="A0A194V362"/>
<reference evidence="3" key="1">
    <citation type="submission" date="2014-12" db="EMBL/GenBank/DDBJ databases">
        <title>Genome Sequence of Valsa Canker Pathogens Uncovers a Specific Adaption of Colonization on Woody Bark.</title>
        <authorList>
            <person name="Yin Z."/>
            <person name="Liu H."/>
            <person name="Gao X."/>
            <person name="Li Z."/>
            <person name="Song N."/>
            <person name="Ke X."/>
            <person name="Dai Q."/>
            <person name="Wu Y."/>
            <person name="Sun Y."/>
            <person name="Xu J.-R."/>
            <person name="Kang Z.K."/>
            <person name="Wang L."/>
            <person name="Huang L."/>
        </authorList>
    </citation>
    <scope>NUCLEOTIDE SEQUENCE [LARGE SCALE GENOMIC DNA]</scope>
    <source>
        <strain evidence="3">SXYL134</strain>
    </source>
</reference>
<proteinExistence type="predicted"/>
<organism evidence="2 3">
    <name type="scientific">Cytospora mali</name>
    <name type="common">Apple Valsa canker fungus</name>
    <name type="synonym">Valsa mali</name>
    <dbReference type="NCBI Taxonomy" id="578113"/>
    <lineage>
        <taxon>Eukaryota</taxon>
        <taxon>Fungi</taxon>
        <taxon>Dikarya</taxon>
        <taxon>Ascomycota</taxon>
        <taxon>Pezizomycotina</taxon>
        <taxon>Sordariomycetes</taxon>
        <taxon>Sordariomycetidae</taxon>
        <taxon>Diaporthales</taxon>
        <taxon>Cytosporaceae</taxon>
        <taxon>Cytospora</taxon>
    </lineage>
</organism>
<evidence type="ECO:0000256" key="1">
    <source>
        <dbReference type="SAM" id="Phobius"/>
    </source>
</evidence>
<keyword evidence="1" id="KW-0472">Membrane</keyword>
<dbReference type="EMBL" id="KN714712">
    <property type="protein sequence ID" value="KUI58357.1"/>
    <property type="molecule type" value="Genomic_DNA"/>
</dbReference>
<keyword evidence="1" id="KW-1133">Transmembrane helix</keyword>
<dbReference type="Proteomes" id="UP000078576">
    <property type="component" value="Unassembled WGS sequence"/>
</dbReference>
<accession>A0A194V362</accession>